<dbReference type="EMBL" id="JBGFFX010000007">
    <property type="protein sequence ID" value="MEY8771374.1"/>
    <property type="molecule type" value="Genomic_DNA"/>
</dbReference>
<evidence type="ECO:0000313" key="3">
    <source>
        <dbReference type="Proteomes" id="UP001565243"/>
    </source>
</evidence>
<dbReference type="SUPFAM" id="SSF143011">
    <property type="entry name" value="RelE-like"/>
    <property type="match status" value="1"/>
</dbReference>
<dbReference type="PIRSF" id="PIRSF006156">
    <property type="entry name" value="YafQ"/>
    <property type="match status" value="1"/>
</dbReference>
<evidence type="ECO:0000256" key="1">
    <source>
        <dbReference type="ARBA" id="ARBA00022649"/>
    </source>
</evidence>
<accession>A0ABV4E9A1</accession>
<dbReference type="NCBIfam" id="TIGR02385">
    <property type="entry name" value="RelE_StbE"/>
    <property type="match status" value="1"/>
</dbReference>
<organism evidence="2 3">
    <name type="scientific">Erwinia aeris</name>
    <dbReference type="NCBI Taxonomy" id="3239803"/>
    <lineage>
        <taxon>Bacteria</taxon>
        <taxon>Pseudomonadati</taxon>
        <taxon>Pseudomonadota</taxon>
        <taxon>Gammaproteobacteria</taxon>
        <taxon>Enterobacterales</taxon>
        <taxon>Erwiniaceae</taxon>
        <taxon>Erwinia</taxon>
    </lineage>
</organism>
<dbReference type="InterPro" id="IPR007712">
    <property type="entry name" value="RelE/ParE_toxin"/>
</dbReference>
<dbReference type="InterPro" id="IPR004386">
    <property type="entry name" value="Toxin_YafQ-like"/>
</dbReference>
<keyword evidence="1" id="KW-1277">Toxin-antitoxin system</keyword>
<proteinExistence type="predicted"/>
<gene>
    <name evidence="2" type="ORF">AB6T85_13280</name>
</gene>
<evidence type="ECO:0000313" key="2">
    <source>
        <dbReference type="EMBL" id="MEY8771374.1"/>
    </source>
</evidence>
<name>A0ABV4E9A1_9GAMM</name>
<dbReference type="PANTHER" id="PTHR40588">
    <property type="entry name" value="MRNA INTERFERASE TOXIN YAFQ"/>
    <property type="match status" value="1"/>
</dbReference>
<comment type="caution">
    <text evidence="2">The sequence shown here is derived from an EMBL/GenBank/DDBJ whole genome shotgun (WGS) entry which is preliminary data.</text>
</comment>
<protein>
    <submittedName>
        <fullName evidence="2">Type II toxin-antitoxin system YafQ family toxin</fullName>
    </submittedName>
</protein>
<sequence>MLKPVLASAFKGDIKRQQRRGKDMTRLKILITLLAEGRKIPSEYEDHPLQGTWRGYRDAHIEGDWILIYKVVGNDLKLARTGTHQDIFSSA</sequence>
<dbReference type="Proteomes" id="UP001565243">
    <property type="component" value="Unassembled WGS sequence"/>
</dbReference>
<dbReference type="Pfam" id="PF15738">
    <property type="entry name" value="YafQ_toxin"/>
    <property type="match status" value="1"/>
</dbReference>
<dbReference type="Gene3D" id="3.30.2310.20">
    <property type="entry name" value="RelE-like"/>
    <property type="match status" value="1"/>
</dbReference>
<reference evidence="2 3" key="1">
    <citation type="submission" date="2024-07" db="EMBL/GenBank/DDBJ databases">
        <authorList>
            <person name="Hebao G."/>
        </authorList>
    </citation>
    <scope>NUCLEOTIDE SEQUENCE [LARGE SCALE GENOMIC DNA]</scope>
    <source>
        <strain evidence="2 3">ACCC 02193</strain>
    </source>
</reference>
<keyword evidence="3" id="KW-1185">Reference proteome</keyword>
<dbReference type="RefSeq" id="WP_253459350.1">
    <property type="nucleotide sequence ID" value="NZ_JBGFFX010000007.1"/>
</dbReference>
<dbReference type="InterPro" id="IPR035093">
    <property type="entry name" value="RelE/ParE_toxin_dom_sf"/>
</dbReference>
<dbReference type="PANTHER" id="PTHR40588:SF1">
    <property type="entry name" value="MRNA INTERFERASE TOXIN YAFQ"/>
    <property type="match status" value="1"/>
</dbReference>